<dbReference type="InterPro" id="IPR029787">
    <property type="entry name" value="Nucleotide_cyclase"/>
</dbReference>
<dbReference type="PROSITE" id="PS50887">
    <property type="entry name" value="GGDEF"/>
    <property type="match status" value="1"/>
</dbReference>
<dbReference type="SMART" id="SM00267">
    <property type="entry name" value="GGDEF"/>
    <property type="match status" value="1"/>
</dbReference>
<proteinExistence type="predicted"/>
<evidence type="ECO:0000313" key="6">
    <source>
        <dbReference type="Proteomes" id="UP000195128"/>
    </source>
</evidence>
<dbReference type="Pfam" id="PF00990">
    <property type="entry name" value="GGDEF"/>
    <property type="match status" value="1"/>
</dbReference>
<organism evidence="5 6">
    <name type="scientific">Pseudomonas syringae</name>
    <dbReference type="NCBI Taxonomy" id="317"/>
    <lineage>
        <taxon>Bacteria</taxon>
        <taxon>Pseudomonadati</taxon>
        <taxon>Pseudomonadota</taxon>
        <taxon>Gammaproteobacteria</taxon>
        <taxon>Pseudomonadales</taxon>
        <taxon>Pseudomonadaceae</taxon>
        <taxon>Pseudomonas</taxon>
    </lineage>
</organism>
<dbReference type="InterPro" id="IPR043128">
    <property type="entry name" value="Rev_trsase/Diguanyl_cyclase"/>
</dbReference>
<dbReference type="CDD" id="cd01949">
    <property type="entry name" value="GGDEF"/>
    <property type="match status" value="1"/>
</dbReference>
<dbReference type="NCBIfam" id="TIGR00254">
    <property type="entry name" value="GGDEF"/>
    <property type="match status" value="1"/>
</dbReference>
<dbReference type="Proteomes" id="UP000195128">
    <property type="component" value="Unassembled WGS sequence"/>
</dbReference>
<keyword evidence="3" id="KW-1133">Transmembrane helix</keyword>
<dbReference type="InterPro" id="IPR050469">
    <property type="entry name" value="Diguanylate_Cyclase"/>
</dbReference>
<evidence type="ECO:0000256" key="2">
    <source>
        <dbReference type="ARBA" id="ARBA00034247"/>
    </source>
</evidence>
<dbReference type="PANTHER" id="PTHR45138:SF9">
    <property type="entry name" value="DIGUANYLATE CYCLASE DGCM-RELATED"/>
    <property type="match status" value="1"/>
</dbReference>
<name>A0A244EV52_PSESX</name>
<feature type="transmembrane region" description="Helical" evidence="3">
    <location>
        <begin position="12"/>
        <end position="35"/>
    </location>
</feature>
<dbReference type="EMBL" id="MTSA01000004">
    <property type="protein sequence ID" value="OUM08425.1"/>
    <property type="molecule type" value="Genomic_DNA"/>
</dbReference>
<accession>A0A244EV52</accession>
<dbReference type="PANTHER" id="PTHR45138">
    <property type="entry name" value="REGULATORY COMPONENTS OF SENSORY TRANSDUCTION SYSTEM"/>
    <property type="match status" value="1"/>
</dbReference>
<evidence type="ECO:0000259" key="4">
    <source>
        <dbReference type="PROSITE" id="PS50887"/>
    </source>
</evidence>
<comment type="caution">
    <text evidence="5">The sequence shown here is derived from an EMBL/GenBank/DDBJ whole genome shotgun (WGS) entry which is preliminary data.</text>
</comment>
<feature type="transmembrane region" description="Helical" evidence="3">
    <location>
        <begin position="66"/>
        <end position="84"/>
    </location>
</feature>
<evidence type="ECO:0000313" key="5">
    <source>
        <dbReference type="EMBL" id="OUM08425.1"/>
    </source>
</evidence>
<evidence type="ECO:0000256" key="3">
    <source>
        <dbReference type="SAM" id="Phobius"/>
    </source>
</evidence>
<dbReference type="GO" id="GO:0052621">
    <property type="term" value="F:diguanylate cyclase activity"/>
    <property type="evidence" value="ECO:0007669"/>
    <property type="project" value="UniProtKB-EC"/>
</dbReference>
<dbReference type="Gene3D" id="3.30.70.270">
    <property type="match status" value="1"/>
</dbReference>
<sequence>MNGEMQTRIKHLLSPAIALVQCIAIVCWLAVLIVTPNVQCGLHEIALTMGLALTCWWQYRAEHFSVWRAVGMASVIIVALSFSRASQLNSELGVNWALPIAIMIILCSTLLVVYTRDYLFVSVLAWIIMSPAQGIDTDSAAYVFMMLFFVSSIALGVVLNHAYTRTLRTVLSLESQFRELSLTDDLTHILNRRALMLALDTHVANNRGGYFLMLDIDNFKHINDRFGHDAGDDVLRLMASCLQQTEGSLAFGRMGGEEFGVILPASSEQAASDYVLRLLDTIRTSPAVGTLTCSAGLADINAHSSSSQVLKTADINLYQAKRDGKDRAFWNGAPIAGVSAQGSARDDEESRTLMS</sequence>
<dbReference type="EC" id="2.7.7.65" evidence="1"/>
<evidence type="ECO:0000256" key="1">
    <source>
        <dbReference type="ARBA" id="ARBA00012528"/>
    </source>
</evidence>
<feature type="domain" description="GGDEF" evidence="4">
    <location>
        <begin position="207"/>
        <end position="333"/>
    </location>
</feature>
<keyword evidence="3" id="KW-0472">Membrane</keyword>
<dbReference type="OrthoDB" id="9812260at2"/>
<feature type="transmembrane region" description="Helical" evidence="3">
    <location>
        <begin position="96"/>
        <end position="113"/>
    </location>
</feature>
<dbReference type="RefSeq" id="WP_084915624.1">
    <property type="nucleotide sequence ID" value="NZ_JAHZNS010000029.1"/>
</dbReference>
<dbReference type="InterPro" id="IPR000160">
    <property type="entry name" value="GGDEF_dom"/>
</dbReference>
<feature type="transmembrane region" description="Helical" evidence="3">
    <location>
        <begin position="41"/>
        <end position="59"/>
    </location>
</feature>
<dbReference type="AlphaFoldDB" id="A0A244EV52"/>
<reference evidence="5 6" key="1">
    <citation type="submission" date="2017-01" db="EMBL/GenBank/DDBJ databases">
        <authorList>
            <person name="Mah S.A."/>
            <person name="Swanson W.J."/>
            <person name="Moy G.W."/>
            <person name="Vacquier V.D."/>
        </authorList>
    </citation>
    <scope>NUCLEOTIDE SEQUENCE [LARGE SCALE GENOMIC DNA]</scope>
    <source>
        <strain evidence="5">PDD-32b-74</strain>
    </source>
</reference>
<keyword evidence="3" id="KW-0812">Transmembrane</keyword>
<feature type="transmembrane region" description="Helical" evidence="3">
    <location>
        <begin position="141"/>
        <end position="163"/>
    </location>
</feature>
<gene>
    <name evidence="5" type="ORF">BW686_07105</name>
</gene>
<protein>
    <recommendedName>
        <fullName evidence="1">diguanylate cyclase</fullName>
        <ecNumber evidence="1">2.7.7.65</ecNumber>
    </recommendedName>
</protein>
<feature type="transmembrane region" description="Helical" evidence="3">
    <location>
        <begin position="118"/>
        <end position="135"/>
    </location>
</feature>
<dbReference type="SUPFAM" id="SSF55073">
    <property type="entry name" value="Nucleotide cyclase"/>
    <property type="match status" value="1"/>
</dbReference>
<comment type="catalytic activity">
    <reaction evidence="2">
        <text>2 GTP = 3',3'-c-di-GMP + 2 diphosphate</text>
        <dbReference type="Rhea" id="RHEA:24898"/>
        <dbReference type="ChEBI" id="CHEBI:33019"/>
        <dbReference type="ChEBI" id="CHEBI:37565"/>
        <dbReference type="ChEBI" id="CHEBI:58805"/>
        <dbReference type="EC" id="2.7.7.65"/>
    </reaction>
</comment>